<evidence type="ECO:0000313" key="2">
    <source>
        <dbReference type="EMBL" id="ORB36565.1"/>
    </source>
</evidence>
<dbReference type="EMBL" id="MVIE01000030">
    <property type="protein sequence ID" value="ORB36565.1"/>
    <property type="molecule type" value="Genomic_DNA"/>
</dbReference>
<gene>
    <name evidence="2" type="ORF">BST39_20230</name>
</gene>
<dbReference type="Proteomes" id="UP000192513">
    <property type="component" value="Unassembled WGS sequence"/>
</dbReference>
<organism evidence="2 3">
    <name type="scientific">Mycobacterium paraseoulense</name>
    <dbReference type="NCBI Taxonomy" id="590652"/>
    <lineage>
        <taxon>Bacteria</taxon>
        <taxon>Bacillati</taxon>
        <taxon>Actinomycetota</taxon>
        <taxon>Actinomycetes</taxon>
        <taxon>Mycobacteriales</taxon>
        <taxon>Mycobacteriaceae</taxon>
        <taxon>Mycobacterium</taxon>
    </lineage>
</organism>
<feature type="region of interest" description="Disordered" evidence="1">
    <location>
        <begin position="1"/>
        <end position="21"/>
    </location>
</feature>
<evidence type="ECO:0000256" key="1">
    <source>
        <dbReference type="SAM" id="MobiDB-lite"/>
    </source>
</evidence>
<dbReference type="AlphaFoldDB" id="A0A1X0I7D1"/>
<evidence type="ECO:0000313" key="3">
    <source>
        <dbReference type="Proteomes" id="UP000192513"/>
    </source>
</evidence>
<reference evidence="2 3" key="1">
    <citation type="submission" date="2017-02" db="EMBL/GenBank/DDBJ databases">
        <title>The new phylogeny of genus Mycobacterium.</title>
        <authorList>
            <person name="Tortoli E."/>
            <person name="Trovato A."/>
            <person name="Cirillo D.M."/>
        </authorList>
    </citation>
    <scope>NUCLEOTIDE SEQUENCE [LARGE SCALE GENOMIC DNA]</scope>
    <source>
        <strain evidence="2 3">DSM 45000</strain>
    </source>
</reference>
<sequence length="72" mass="8110">MHSRRASRGTTAGKQPRSEPHFCRARITLLPPTKNAKSDHEYYKNGYHADVEMMPSHAQIAANRTVARAMFG</sequence>
<accession>A0A1X0I7D1</accession>
<proteinExistence type="predicted"/>
<name>A0A1X0I7D1_9MYCO</name>
<comment type="caution">
    <text evidence="2">The sequence shown here is derived from an EMBL/GenBank/DDBJ whole genome shotgun (WGS) entry which is preliminary data.</text>
</comment>
<keyword evidence="3" id="KW-1185">Reference proteome</keyword>
<protein>
    <submittedName>
        <fullName evidence="2">Uncharacterized protein</fullName>
    </submittedName>
</protein>